<accession>A0ACB7IRJ1</accession>
<evidence type="ECO:0000313" key="2">
    <source>
        <dbReference type="Proteomes" id="UP000824881"/>
    </source>
</evidence>
<name>A0ACB7IRJ1_PLECO</name>
<proteinExistence type="predicted"/>
<evidence type="ECO:0000313" key="1">
    <source>
        <dbReference type="EMBL" id="KAG9220832.1"/>
    </source>
</evidence>
<sequence length="266" mass="29094">MTTWIAQCTPNTHPWFANASMKRKFPSSTSSSSPSSTPTQSDSDSTPGNPHRPKRRRCSTLEKGLSYLSLGADAWQRDSNVGHSEVRHPNSASPDVSASQLPNISEMPPTDVYQNRTPMGADSMQFDIPAVVRPSRVDEPGEHTPPIVEINMKSSSWYEPEPDRIIVTDLDSSEDEADVEDNPILLPPSVLRHIAARNLEMMKSGGKSIHHADDANKALVLFRPLSLGPPSQEEGDVDDDNSRDTDTTSSLPSVSSMDDDDAMDVE</sequence>
<gene>
    <name evidence="1" type="ORF">CCMSSC00406_0002568</name>
</gene>
<reference evidence="1 2" key="1">
    <citation type="journal article" date="2021" name="Appl. Environ. Microbiol.">
        <title>Genetic linkage and physical mapping for an oyster mushroom Pleurotus cornucopiae and QTL analysis for the trait cap color.</title>
        <authorList>
            <person name="Zhang Y."/>
            <person name="Gao W."/>
            <person name="Sonnenberg A."/>
            <person name="Chen Q."/>
            <person name="Zhang J."/>
            <person name="Huang C."/>
        </authorList>
    </citation>
    <scope>NUCLEOTIDE SEQUENCE [LARGE SCALE GENOMIC DNA]</scope>
    <source>
        <strain evidence="1">CCMSSC00406</strain>
    </source>
</reference>
<comment type="caution">
    <text evidence="1">The sequence shown here is derived from an EMBL/GenBank/DDBJ whole genome shotgun (WGS) entry which is preliminary data.</text>
</comment>
<dbReference type="Proteomes" id="UP000824881">
    <property type="component" value="Unassembled WGS sequence"/>
</dbReference>
<organism evidence="1 2">
    <name type="scientific">Pleurotus cornucopiae</name>
    <name type="common">Cornucopia mushroom</name>
    <dbReference type="NCBI Taxonomy" id="5321"/>
    <lineage>
        <taxon>Eukaryota</taxon>
        <taxon>Fungi</taxon>
        <taxon>Dikarya</taxon>
        <taxon>Basidiomycota</taxon>
        <taxon>Agaricomycotina</taxon>
        <taxon>Agaricomycetes</taxon>
        <taxon>Agaricomycetidae</taxon>
        <taxon>Agaricales</taxon>
        <taxon>Pleurotineae</taxon>
        <taxon>Pleurotaceae</taxon>
        <taxon>Pleurotus</taxon>
    </lineage>
</organism>
<dbReference type="EMBL" id="WQMT02000007">
    <property type="protein sequence ID" value="KAG9220832.1"/>
    <property type="molecule type" value="Genomic_DNA"/>
</dbReference>
<protein>
    <submittedName>
        <fullName evidence="1">Uncharacterized protein</fullName>
    </submittedName>
</protein>
<keyword evidence="2" id="KW-1185">Reference proteome</keyword>